<reference evidence="3" key="1">
    <citation type="submission" date="2018-05" db="EMBL/GenBank/DDBJ databases">
        <authorList>
            <person name="Du Z."/>
            <person name="Wang X."/>
        </authorList>
    </citation>
    <scope>NUCLEOTIDE SEQUENCE [LARGE SCALE GENOMIC DNA]</scope>
    <source>
        <strain evidence="3">WDS4C29</strain>
    </source>
</reference>
<keyword evidence="1" id="KW-0732">Signal</keyword>
<dbReference type="AlphaFoldDB" id="A0A2V1P5F3"/>
<dbReference type="EMBL" id="QETF01000004">
    <property type="protein sequence ID" value="PWG17556.1"/>
    <property type="molecule type" value="Genomic_DNA"/>
</dbReference>
<proteinExistence type="predicted"/>
<sequence length="193" mass="20866">MRLACILSLVATGAVAQDCPTAEDLDEGIRLTRFDPHFSIVMKREDDGLSEARVLTRNGTPEQVSTRYGHALTVTRRDGGGGTLELDYAKDTRELDQLPGPRNWTSAVTLRSGNEVLNTGTYSAQLSGLGEAEIGECSYTVWRVNEVLQLDGMAPMAFEKSYAPDLGLVLGSIQLDPQGAPLGSVFFDEITAE</sequence>
<comment type="caution">
    <text evidence="2">The sequence shown here is derived from an EMBL/GenBank/DDBJ whole genome shotgun (WGS) entry which is preliminary data.</text>
</comment>
<feature type="signal peptide" evidence="1">
    <location>
        <begin position="1"/>
        <end position="16"/>
    </location>
</feature>
<dbReference type="OrthoDB" id="7853168at2"/>
<evidence type="ECO:0000313" key="3">
    <source>
        <dbReference type="Proteomes" id="UP000245293"/>
    </source>
</evidence>
<organism evidence="2 3">
    <name type="scientific">Salibaculum griseiflavum</name>
    <dbReference type="NCBI Taxonomy" id="1914409"/>
    <lineage>
        <taxon>Bacteria</taxon>
        <taxon>Pseudomonadati</taxon>
        <taxon>Pseudomonadota</taxon>
        <taxon>Alphaproteobacteria</taxon>
        <taxon>Rhodobacterales</taxon>
        <taxon>Roseobacteraceae</taxon>
        <taxon>Salibaculum</taxon>
    </lineage>
</organism>
<gene>
    <name evidence="2" type="ORF">DFK10_04840</name>
</gene>
<accession>A0A2V1P5F3</accession>
<evidence type="ECO:0000256" key="1">
    <source>
        <dbReference type="SAM" id="SignalP"/>
    </source>
</evidence>
<protein>
    <submittedName>
        <fullName evidence="2">Uncharacterized protein</fullName>
    </submittedName>
</protein>
<dbReference type="RefSeq" id="WP_109387180.1">
    <property type="nucleotide sequence ID" value="NZ_QETF01000004.1"/>
</dbReference>
<keyword evidence="3" id="KW-1185">Reference proteome</keyword>
<evidence type="ECO:0000313" key="2">
    <source>
        <dbReference type="EMBL" id="PWG17556.1"/>
    </source>
</evidence>
<feature type="chain" id="PRO_5015895370" evidence="1">
    <location>
        <begin position="17"/>
        <end position="193"/>
    </location>
</feature>
<name>A0A2V1P5F3_9RHOB</name>
<dbReference type="Proteomes" id="UP000245293">
    <property type="component" value="Unassembled WGS sequence"/>
</dbReference>